<dbReference type="HOGENOM" id="CLU_1169099_0_0_11"/>
<evidence type="ECO:0000313" key="2">
    <source>
        <dbReference type="EMBL" id="AIJ32911.1"/>
    </source>
</evidence>
<proteinExistence type="predicted"/>
<keyword evidence="1" id="KW-0472">Membrane</keyword>
<protein>
    <submittedName>
        <fullName evidence="2">Uncharacterized protein</fullName>
    </submittedName>
</protein>
<feature type="transmembrane region" description="Helical" evidence="1">
    <location>
        <begin position="142"/>
        <end position="164"/>
    </location>
</feature>
<name>A0A076NL08_9CORY</name>
<gene>
    <name evidence="2" type="ORF">CIMIT_02420</name>
    <name evidence="3" type="ORF">SAMEA4535761_00550</name>
</gene>
<keyword evidence="4" id="KW-1185">Reference proteome</keyword>
<evidence type="ECO:0000313" key="4">
    <source>
        <dbReference type="Proteomes" id="UP000028780"/>
    </source>
</evidence>
<feature type="transmembrane region" description="Helical" evidence="1">
    <location>
        <begin position="68"/>
        <end position="94"/>
    </location>
</feature>
<feature type="transmembrane region" description="Helical" evidence="1">
    <location>
        <begin position="201"/>
        <end position="219"/>
    </location>
</feature>
<keyword evidence="1" id="KW-1133">Transmembrane helix</keyword>
<evidence type="ECO:0000313" key="3">
    <source>
        <dbReference type="EMBL" id="SNV59783.1"/>
    </source>
</evidence>
<dbReference type="eggNOG" id="ENOG5031JDD">
    <property type="taxonomic scope" value="Bacteria"/>
</dbReference>
<accession>A0A076NL08</accession>
<feature type="transmembrane region" description="Helical" evidence="1">
    <location>
        <begin position="36"/>
        <end position="56"/>
    </location>
</feature>
<dbReference type="AlphaFoldDB" id="A0A076NL08"/>
<reference evidence="3 5" key="2">
    <citation type="submission" date="2017-06" db="EMBL/GenBank/DDBJ databases">
        <authorList>
            <consortium name="Pathogen Informatics"/>
        </authorList>
    </citation>
    <scope>NUCLEOTIDE SEQUENCE [LARGE SCALE GENOMIC DNA]</scope>
    <source>
        <strain evidence="3 5">NCTC13015</strain>
    </source>
</reference>
<feature type="transmembrane region" description="Helical" evidence="1">
    <location>
        <begin position="171"/>
        <end position="189"/>
    </location>
</feature>
<dbReference type="KEGG" id="cii:CIMIT_02420"/>
<dbReference type="EMBL" id="LT906467">
    <property type="protein sequence ID" value="SNV59783.1"/>
    <property type="molecule type" value="Genomic_DNA"/>
</dbReference>
<dbReference type="Proteomes" id="UP000215374">
    <property type="component" value="Chromosome 1"/>
</dbReference>
<dbReference type="Proteomes" id="UP000028780">
    <property type="component" value="Chromosome"/>
</dbReference>
<reference evidence="2 4" key="1">
    <citation type="submission" date="2014-08" db="EMBL/GenBank/DDBJ databases">
        <title>Complete genome sequence of Corynebacterium imitans DSM 44264, isolated from a five-month-old boy with suspected pharyngeal diphtheria.</title>
        <authorList>
            <person name="Mollmann S."/>
            <person name="Albersmeier A."/>
            <person name="Ruckert C."/>
            <person name="Tauch A."/>
        </authorList>
    </citation>
    <scope>NUCLEOTIDE SEQUENCE [LARGE SCALE GENOMIC DNA]</scope>
    <source>
        <strain evidence="2 4">DSM 44264</strain>
    </source>
</reference>
<sequence length="227" mass="23981">MKLFLSPFKPLSYLATLAVLLVLVPLGRFYSGDGSLWTIFGGFALTALFILAGTQWSALNQLGASFSAWMNSATITAVIAAVVLGGATAASSIYNQFKSPYYQAYDLFLFTNGADVPWVDTNGDPYIVANVGQDTTSMGWTVLLHIAFFFVAAIVGVALGLVYASFGAGRSLITAFATFLIAVALYWAIESPVGDWDTAAVGGVSAACLATLAVSAVVIRNTKRFVR</sequence>
<dbReference type="STRING" id="156978.CIMIT_02420"/>
<dbReference type="EMBL" id="CP009211">
    <property type="protein sequence ID" value="AIJ32911.1"/>
    <property type="molecule type" value="Genomic_DNA"/>
</dbReference>
<evidence type="ECO:0000313" key="5">
    <source>
        <dbReference type="Proteomes" id="UP000215374"/>
    </source>
</evidence>
<organism evidence="2 4">
    <name type="scientific">Corynebacterium imitans</name>
    <dbReference type="NCBI Taxonomy" id="156978"/>
    <lineage>
        <taxon>Bacteria</taxon>
        <taxon>Bacillati</taxon>
        <taxon>Actinomycetota</taxon>
        <taxon>Actinomycetes</taxon>
        <taxon>Mycobacteriales</taxon>
        <taxon>Corynebacteriaceae</taxon>
        <taxon>Corynebacterium</taxon>
    </lineage>
</organism>
<feature type="transmembrane region" description="Helical" evidence="1">
    <location>
        <begin position="12"/>
        <end position="30"/>
    </location>
</feature>
<keyword evidence="1" id="KW-0812">Transmembrane</keyword>
<evidence type="ECO:0000256" key="1">
    <source>
        <dbReference type="SAM" id="Phobius"/>
    </source>
</evidence>